<organism evidence="1 2">
    <name type="scientific">Streptomyces cirratus</name>
    <dbReference type="NCBI Taxonomy" id="68187"/>
    <lineage>
        <taxon>Bacteria</taxon>
        <taxon>Bacillati</taxon>
        <taxon>Actinomycetota</taxon>
        <taxon>Actinomycetes</taxon>
        <taxon>Kitasatosporales</taxon>
        <taxon>Streptomycetaceae</taxon>
        <taxon>Streptomyces</taxon>
    </lineage>
</organism>
<name>A0ABQ3EW81_9ACTN</name>
<comment type="caution">
    <text evidence="1">The sequence shown here is derived from an EMBL/GenBank/DDBJ whole genome shotgun (WGS) entry which is preliminary data.</text>
</comment>
<keyword evidence="2" id="KW-1185">Reference proteome</keyword>
<dbReference type="EMBL" id="BMVP01000008">
    <property type="protein sequence ID" value="GHB68086.1"/>
    <property type="molecule type" value="Genomic_DNA"/>
</dbReference>
<sequence length="110" mass="11276">MGNDIDTVSTSTGSYGAALSRYLLSQGITVVEVDQPDEATRQRRGNSDIIDAEAAARAVISGRATAAAKASDGPGVGGLDRRVFVPGQPGVVHPAVQVSNARDVLGDEVE</sequence>
<protein>
    <submittedName>
        <fullName evidence="1">Uncharacterized protein</fullName>
    </submittedName>
</protein>
<gene>
    <name evidence="1" type="ORF">GCM10010347_42760</name>
</gene>
<dbReference type="RefSeq" id="WP_190185825.1">
    <property type="nucleotide sequence ID" value="NZ_BMVP01000008.1"/>
</dbReference>
<dbReference type="Proteomes" id="UP000642673">
    <property type="component" value="Unassembled WGS sequence"/>
</dbReference>
<evidence type="ECO:0000313" key="1">
    <source>
        <dbReference type="EMBL" id="GHB68086.1"/>
    </source>
</evidence>
<reference evidence="2" key="1">
    <citation type="journal article" date="2019" name="Int. J. Syst. Evol. Microbiol.">
        <title>The Global Catalogue of Microorganisms (GCM) 10K type strain sequencing project: providing services to taxonomists for standard genome sequencing and annotation.</title>
        <authorList>
            <consortium name="The Broad Institute Genomics Platform"/>
            <consortium name="The Broad Institute Genome Sequencing Center for Infectious Disease"/>
            <person name="Wu L."/>
            <person name="Ma J."/>
        </authorList>
    </citation>
    <scope>NUCLEOTIDE SEQUENCE [LARGE SCALE GENOMIC DNA]</scope>
    <source>
        <strain evidence="2">JCM 4738</strain>
    </source>
</reference>
<proteinExistence type="predicted"/>
<accession>A0ABQ3EW81</accession>
<evidence type="ECO:0000313" key="2">
    <source>
        <dbReference type="Proteomes" id="UP000642673"/>
    </source>
</evidence>